<evidence type="ECO:0000259" key="6">
    <source>
        <dbReference type="Pfam" id="PF00156"/>
    </source>
</evidence>
<dbReference type="InterPro" id="IPR000836">
    <property type="entry name" value="PRTase_dom"/>
</dbReference>
<sequence>MCETVCAFNNHTTYEEWATVVVTHIKYLVNTNSIKEEVGKELIRKINEGNAEGCPCEYMDFIDFTEALESTLTPEEKEIINKLPEASITDTASKLIIKCVNDSMLSDFYLYADTLKKLALDNKSIYRMVICPITGAKSITSLGYQFALFFNSFREQLERLQVSRKYIEYINPTNSLSGLISYPIKLQDFMAKELDLFCFSPYSSENNWFMEVLGSFAKLGETIATFIKDLKVSGEVEFDEMGDSHLRDIFSAVSRLRCAGCKVIAFDIDLDSYRVLAGDFHTLFYNLDYLLLGMEIKAKSLDNVDAKYQSENDEAFVRIFEAEEKKEFMEEIYYEGAEIRNGILRLAQQLNNEYRNEKEPVVCVGFTEGVLPLLGQMLTHLHFPLIVVTAKVSLYGVNLVGDDSCPIDIEFDKDKFDNRRVIIFDDILDKGMTIKVYKSQMSKKVNIKDCKTCILFSKPHPERTDLEADFLGFALPPKWVIGYGLDTAYKYRNIDGVGAIKEKYKPV</sequence>
<dbReference type="GO" id="GO:0006178">
    <property type="term" value="P:guanine salvage"/>
    <property type="evidence" value="ECO:0007669"/>
    <property type="project" value="TreeGrafter"/>
</dbReference>
<dbReference type="InterPro" id="IPR050408">
    <property type="entry name" value="HGPRT"/>
</dbReference>
<keyword evidence="8" id="KW-1185">Reference proteome</keyword>
<name>A0A1A9QET1_9MOLU</name>
<dbReference type="GO" id="GO:0005829">
    <property type="term" value="C:cytosol"/>
    <property type="evidence" value="ECO:0007669"/>
    <property type="project" value="TreeGrafter"/>
</dbReference>
<comment type="pathway">
    <text evidence="1">Purine metabolism; GMP biosynthesis via salvage pathway; GMP from guanine: step 1/1.</text>
</comment>
<proteinExistence type="predicted"/>
<evidence type="ECO:0000256" key="2">
    <source>
        <dbReference type="ARBA" id="ARBA00022099"/>
    </source>
</evidence>
<accession>A0A1A9QET1</accession>
<dbReference type="STRING" id="432608.A6V39_01935"/>
<dbReference type="CDD" id="cd06223">
    <property type="entry name" value="PRTases_typeI"/>
    <property type="match status" value="1"/>
</dbReference>
<reference evidence="8" key="1">
    <citation type="submission" date="2016-04" db="EMBL/GenBank/DDBJ databases">
        <authorList>
            <person name="Quiroz-Castaneda R.E."/>
            <person name="Martinez-Ocampo F."/>
        </authorList>
    </citation>
    <scope>NUCLEOTIDE SEQUENCE [LARGE SCALE GENOMIC DNA]</scope>
    <source>
        <strain evidence="8">INIFAP01</strain>
    </source>
</reference>
<organism evidence="7 8">
    <name type="scientific">Candidatus Mycoplasma haematobovis</name>
    <dbReference type="NCBI Taxonomy" id="432608"/>
    <lineage>
        <taxon>Bacteria</taxon>
        <taxon>Bacillati</taxon>
        <taxon>Mycoplasmatota</taxon>
        <taxon>Mollicutes</taxon>
        <taxon>Mycoplasmataceae</taxon>
        <taxon>Mycoplasma</taxon>
    </lineage>
</organism>
<dbReference type="Gene3D" id="1.20.200.10">
    <property type="entry name" value="Fumarase/aspartase (Central domain)"/>
    <property type="match status" value="1"/>
</dbReference>
<dbReference type="GO" id="GO:0032264">
    <property type="term" value="P:IMP salvage"/>
    <property type="evidence" value="ECO:0007669"/>
    <property type="project" value="TreeGrafter"/>
</dbReference>
<gene>
    <name evidence="7" type="ORF">A6V39_01935</name>
</gene>
<dbReference type="AlphaFoldDB" id="A0A1A9QET1"/>
<dbReference type="Pfam" id="PF00156">
    <property type="entry name" value="Pribosyltran"/>
    <property type="match status" value="1"/>
</dbReference>
<evidence type="ECO:0000256" key="3">
    <source>
        <dbReference type="ARBA" id="ARBA00023239"/>
    </source>
</evidence>
<dbReference type="EMBL" id="LWUJ01000011">
    <property type="protein sequence ID" value="OAL10190.1"/>
    <property type="molecule type" value="Genomic_DNA"/>
</dbReference>
<evidence type="ECO:0000256" key="5">
    <source>
        <dbReference type="ARBA" id="ARBA00049402"/>
    </source>
</evidence>
<evidence type="ECO:0000313" key="8">
    <source>
        <dbReference type="Proteomes" id="UP000077623"/>
    </source>
</evidence>
<comment type="catalytic activity">
    <reaction evidence="5">
        <text>IMP + diphosphate = hypoxanthine + 5-phospho-alpha-D-ribose 1-diphosphate</text>
        <dbReference type="Rhea" id="RHEA:17973"/>
        <dbReference type="ChEBI" id="CHEBI:17368"/>
        <dbReference type="ChEBI" id="CHEBI:33019"/>
        <dbReference type="ChEBI" id="CHEBI:58017"/>
        <dbReference type="ChEBI" id="CHEBI:58053"/>
        <dbReference type="EC" id="2.4.2.8"/>
    </reaction>
    <physiologicalReaction direction="right-to-left" evidence="5">
        <dbReference type="Rhea" id="RHEA:17975"/>
    </physiologicalReaction>
</comment>
<feature type="domain" description="Phosphoribosyltransferase" evidence="6">
    <location>
        <begin position="334"/>
        <end position="486"/>
    </location>
</feature>
<evidence type="ECO:0000256" key="4">
    <source>
        <dbReference type="ARBA" id="ARBA00048811"/>
    </source>
</evidence>
<dbReference type="PANTHER" id="PTHR43340">
    <property type="entry name" value="HYPOXANTHINE-GUANINE PHOSPHORIBOSYLTRANSFERASE"/>
    <property type="match status" value="1"/>
</dbReference>
<dbReference type="GO" id="GO:0004422">
    <property type="term" value="F:hypoxanthine phosphoribosyltransferase activity"/>
    <property type="evidence" value="ECO:0007669"/>
    <property type="project" value="TreeGrafter"/>
</dbReference>
<dbReference type="Proteomes" id="UP000077623">
    <property type="component" value="Unassembled WGS sequence"/>
</dbReference>
<evidence type="ECO:0000313" key="7">
    <source>
        <dbReference type="EMBL" id="OAL10190.1"/>
    </source>
</evidence>
<dbReference type="GO" id="GO:0046100">
    <property type="term" value="P:hypoxanthine metabolic process"/>
    <property type="evidence" value="ECO:0007669"/>
    <property type="project" value="TreeGrafter"/>
</dbReference>
<dbReference type="Gene3D" id="3.40.50.2020">
    <property type="match status" value="1"/>
</dbReference>
<keyword evidence="3" id="KW-0456">Lyase</keyword>
<protein>
    <recommendedName>
        <fullName evidence="2">Hypoxanthine-guanine phosphoribosyltransferase</fullName>
    </recommendedName>
</protein>
<dbReference type="SUPFAM" id="SSF53271">
    <property type="entry name" value="PRTase-like"/>
    <property type="match status" value="1"/>
</dbReference>
<dbReference type="InterPro" id="IPR029057">
    <property type="entry name" value="PRTase-like"/>
</dbReference>
<dbReference type="SUPFAM" id="SSF48557">
    <property type="entry name" value="L-aspartase-like"/>
    <property type="match status" value="1"/>
</dbReference>
<dbReference type="InterPro" id="IPR008948">
    <property type="entry name" value="L-Aspartase-like"/>
</dbReference>
<comment type="catalytic activity">
    <reaction evidence="4">
        <text>GMP + diphosphate = guanine + 5-phospho-alpha-D-ribose 1-diphosphate</text>
        <dbReference type="Rhea" id="RHEA:25424"/>
        <dbReference type="ChEBI" id="CHEBI:16235"/>
        <dbReference type="ChEBI" id="CHEBI:33019"/>
        <dbReference type="ChEBI" id="CHEBI:58017"/>
        <dbReference type="ChEBI" id="CHEBI:58115"/>
        <dbReference type="EC" id="2.4.2.8"/>
    </reaction>
    <physiologicalReaction direction="right-to-left" evidence="4">
        <dbReference type="Rhea" id="RHEA:25426"/>
    </physiologicalReaction>
</comment>
<dbReference type="RefSeq" id="WP_187150038.1">
    <property type="nucleotide sequence ID" value="NZ_LWUJ01000011.1"/>
</dbReference>
<dbReference type="GO" id="GO:0016829">
    <property type="term" value="F:lyase activity"/>
    <property type="evidence" value="ECO:0007669"/>
    <property type="project" value="UniProtKB-KW"/>
</dbReference>
<dbReference type="GO" id="GO:0000287">
    <property type="term" value="F:magnesium ion binding"/>
    <property type="evidence" value="ECO:0007669"/>
    <property type="project" value="TreeGrafter"/>
</dbReference>
<comment type="caution">
    <text evidence="7">The sequence shown here is derived from an EMBL/GenBank/DDBJ whole genome shotgun (WGS) entry which is preliminary data.</text>
</comment>
<dbReference type="PANTHER" id="PTHR43340:SF1">
    <property type="entry name" value="HYPOXANTHINE PHOSPHORIBOSYLTRANSFERASE"/>
    <property type="match status" value="1"/>
</dbReference>
<dbReference type="GO" id="GO:0032263">
    <property type="term" value="P:GMP salvage"/>
    <property type="evidence" value="ECO:0007669"/>
    <property type="project" value="TreeGrafter"/>
</dbReference>
<evidence type="ECO:0000256" key="1">
    <source>
        <dbReference type="ARBA" id="ARBA00004676"/>
    </source>
</evidence>